<feature type="region of interest" description="Disordered" evidence="2">
    <location>
        <begin position="1817"/>
        <end position="1878"/>
    </location>
</feature>
<feature type="compositionally biased region" description="Basic and acidic residues" evidence="2">
    <location>
        <begin position="143"/>
        <end position="152"/>
    </location>
</feature>
<feature type="region of interest" description="Disordered" evidence="2">
    <location>
        <begin position="1563"/>
        <end position="1596"/>
    </location>
</feature>
<accession>A0A1S3M3P6</accession>
<dbReference type="RefSeq" id="XP_013997529.2">
    <property type="nucleotide sequence ID" value="XM_014142054.2"/>
</dbReference>
<feature type="region of interest" description="Disordered" evidence="2">
    <location>
        <begin position="2208"/>
        <end position="2285"/>
    </location>
</feature>
<gene>
    <name evidence="5" type="primary">cdk5rap2</name>
</gene>
<feature type="compositionally biased region" description="Low complexity" evidence="2">
    <location>
        <begin position="2135"/>
        <end position="2150"/>
    </location>
</feature>
<name>A0A1S3M3P6_SALSA</name>
<keyword evidence="1" id="KW-0175">Coiled coil</keyword>
<dbReference type="InterPro" id="IPR052593">
    <property type="entry name" value="MT-associated_AKAP9-binding"/>
</dbReference>
<dbReference type="GeneID" id="106570081"/>
<evidence type="ECO:0000259" key="3">
    <source>
        <dbReference type="Pfam" id="PF23246"/>
    </source>
</evidence>
<feature type="coiled-coil region" evidence="1">
    <location>
        <begin position="1098"/>
        <end position="1136"/>
    </location>
</feature>
<feature type="region of interest" description="Disordered" evidence="2">
    <location>
        <begin position="1323"/>
        <end position="1344"/>
    </location>
</feature>
<feature type="coiled-coil region" evidence="1">
    <location>
        <begin position="2019"/>
        <end position="2046"/>
    </location>
</feature>
<dbReference type="Proteomes" id="UP001652741">
    <property type="component" value="Chromosome ssa01"/>
</dbReference>
<feature type="compositionally biased region" description="Low complexity" evidence="2">
    <location>
        <begin position="2470"/>
        <end position="2480"/>
    </location>
</feature>
<feature type="region of interest" description="Disordered" evidence="2">
    <location>
        <begin position="1006"/>
        <end position="1032"/>
    </location>
</feature>
<feature type="region of interest" description="Disordered" evidence="2">
    <location>
        <begin position="1381"/>
        <end position="1406"/>
    </location>
</feature>
<feature type="region of interest" description="Disordered" evidence="2">
    <location>
        <begin position="2755"/>
        <end position="2782"/>
    </location>
</feature>
<dbReference type="PANTHER" id="PTHR46501">
    <property type="entry name" value="MYOMEGALIN"/>
    <property type="match status" value="1"/>
</dbReference>
<dbReference type="KEGG" id="sasa:106570081"/>
<feature type="region of interest" description="Disordered" evidence="2">
    <location>
        <begin position="1484"/>
        <end position="1545"/>
    </location>
</feature>
<feature type="compositionally biased region" description="Basic and acidic residues" evidence="2">
    <location>
        <begin position="1381"/>
        <end position="1396"/>
    </location>
</feature>
<feature type="compositionally biased region" description="Polar residues" evidence="2">
    <location>
        <begin position="2051"/>
        <end position="2060"/>
    </location>
</feature>
<feature type="compositionally biased region" description="Basic and acidic residues" evidence="2">
    <location>
        <begin position="3093"/>
        <end position="3103"/>
    </location>
</feature>
<feature type="region of interest" description="Disordered" evidence="2">
    <location>
        <begin position="1942"/>
        <end position="1972"/>
    </location>
</feature>
<feature type="compositionally biased region" description="Polar residues" evidence="2">
    <location>
        <begin position="1575"/>
        <end position="1596"/>
    </location>
</feature>
<dbReference type="GO" id="GO:0007098">
    <property type="term" value="P:centrosome cycle"/>
    <property type="evidence" value="ECO:0007669"/>
    <property type="project" value="TreeGrafter"/>
</dbReference>
<sequence length="3111" mass="348622">MKDPCRVCRLRLIGSQCRWIFNPSGKRQLQVILSHVLGRQVDRDPDGQASEFLCGKCVFTLERIVQCDVQIGRLQEEHAAQVQRLQQERENLKQCVAHVYGRHNPLPERPDVGEVSTIMTPLWRSSEGGSPDECGGEQFTSEGQRKEDEGVRHSASMDLLGGPVGAAGRSSSAPRRVQSSGDPCPEKNPGLRSRSMMYQDLVYRKGTLSSPSSRFRSASLQSLNPDYPHQTEPLGPLSQRPCRESKISVRECSPSVGHTTTRNQRGHSPAQPPISDLLQLLRSIPRRPIPGSPGSRIPVLRRKPRVGQQLPPGCSITPGARRRRKEAEWKSLQDLTEEFNDGYIPLRAEGFTEQLNEVSRLETAQRQLSEELNQFRATNQNLSKTLEDIQNNNKVLSGKLEETENELSSEKKNALKRDKTIQGLSLVLKEKEKEIEELCHEIEDRDEALAKAREAAHKAQLQKYQGAEEHQSLLMEKQAELSQLQGEHHTKRLEAQKLQRSLGRREQELADLQQAKEQLEQELEELQQQKKKGDKALNEMQNQLKKLNGELGERESSLEQQYQEQLEQTKRRLQSHEVTIQRLTTCLADKEQQLQEYMNMMRDMEQSRSPEESDTMLSKLRERLKEKEKALEQALDEKFSALEEKDNEIHQLHLSLREKERDLERLNNLLSHNEETINSFDTLIKEKDVELQHLANTLKNLQRAKQDVEDNLNRACREKDSIISQLQLSLEGKTKDMEAMVSALLSQSQSQARDLAEQMGQRLKVAEAMLVDAVKARERLVADNESAVEGLLATISSKDQLLKESAEHYNRTLSERIQEIEELRRQLCTRQQQLASAEKLSSTATQEGYLETAKLRALLTEKESIIIKLLERGRERDQFLADLRQKEPAPSQVLELRQTIQLLQERLEEKEGDLSKRNNNEDSLEKVPLIKKTVVILKKELAQKTEALNKALKRENELKMSLADLQSVLSELEGRIEGQAASIDSLTTTLETKDEILNDLHQRLSQREDSQTREPQDQAAEAGVEHSLPGLPQRERTIIGGDSQQEVLPLLADLQVEHRSLNRALRAEQQLYSSLVRTVKEQDSVQRLHALQMELTAVTLLRQQLEEGIRSNEELREDLEREIARAKLSREGREDQGHVDPRELQSVRHQLEDAQRWNASLQARLGAIKNRGGGVGANNDTADTLGSFMADQTSYMSICVGEGEGLDHLSVEELRQKVMELQDYVSRLQAVNEDLQRTLSLTEGSDHNLSQSSSGKEQHLERRQEKKSPHSDRVHSDSGQDKGSQTDSGLGQVVDGRLNDGHQSADVTVSSTLAQIQRGIWPPWSSKATSESQSQSSQQGEVEQDRDWEQLCSLLSDCGALSVNHLREELQRLRSENVDLRGQLKEEKSTESKESADTSGDIDDAQGDLRKTLERLRSEAKGHRKIIQLLKEQLERTEAVVDVEDRSDSQPDMMVTMTREMERLRLEQEGGAHGREKLLEGEERGKAHGDGHATQGNSHTQPAKGHSYRIARHGAGVKSRLPVPVRHNKTDTAGSRQSVNQASDEFSEHLRGDVLHQLGLDHHHDQQTSDSHSSPRASQHCSPGSNHSSTTRGTTRQGLETEFLRAQAPTDAELLSQLELLHQECQDKEQLIDRLEEQMAEWDELQAQLREKDRLNRHYMEALQAAESTITYLTACNLDRNSQGGVLGSGSPGSEYKLQRQCIELQKALEEKERLNTQLVECLNMVKAAIASLPGTSSSANALDGHLDPQELCTRLEAALRQVSASLDPLVLKTSVPGPSGCPLGLDAELQQQADSLQEAVWEQSRLNELQERLRSAEEAVAAPQGTANTAPAGLEGNYGRQPEEDLNEFPRGNETKGQRGWGKHHGRSKFASDEKSSLGSEQVAKHLSECLRAAESAIGSLTAHCINTSTSTSTTTRAAQTSSDLQQQLDRLQRALQEREALDDLGSTEPTHQQTSRTPTRHTTPGAETPSPLELHHNICLLQKAFYDLQEERGRREREAQTMEPGAWVPPRDVQAQLESLQKALKERKRACKSLEEKLATAQSIIALQNSSKKTSHVATQRAPPLEQEDKGVQVDLQDLGYETSGKSEAEVDREESSSTDMQLVLGSANSSLPCLLKQDQEEPSFSSTENLDTASSASYPSSPTLSSPKVSLKSLQTFDSYGLCEDPAQLKAQVRELKTQLESQHQVILHLQTMLRRRASLSSEMLTATSDSHTATGGHTGSERGEEGGKEERSLEGEGEVTKEKMKSMSMELERERSVNRSMSEQLLQAQQRSRSASPARIDSLVQSQARELSQLRRQIQESRGLGALHRMQLEKLSQAFEELLQASDVDYYVEEVFREQLDKSLGVLERLEGRLEKGDAQLDNEDGAALELAQRLSKELQEKTRLVQSLQIQLRGQTPSSHHSSDSDLSDRVSNQATASYHNSPTLPACSKLHGNQDYHAMKESNGGSTSAPESTAQQTGGVAKDGGVSVPGVVSGHKGRARQLQGLQRENGRLVEQLRSSEELNATLRSELDLHRSILVQGISTPLHTQGEGLGQSQGLAGGSPQNREDQRGEGHPASQQDPTQLRSMNPDLLAEHLLEIRALRQRLEETIYNNDRLREQLERRLGEVERDPAATNIFIHGTEEQGQLTSELRFLWGQNQALKEQLNLGSRDKQKENEKLREALARRTAKLEQSRKECEVLRQEHARLQDRLDRSILEHTHLQDTLQYSRQEIHRLQCEVKMQRQQLSDSQHLLQSLRVELQVYEQINTSTGTHKHTESSGTAQQSGPGSGSGSNQVDLGELLSEIRHLRLQLERSIQTNTSLRQRLEEQLLRGPNRPDTININYLLATSEDIGCDPPRHSSSHDLKRQAQSEMDAMSQCSNSSGDSVSGSAPPPSRLVPAHRFWANRQGRHILGLIEDHNALRKQISEGRRLTRTMDTHLQECVCTLSQQGTDRRVVEQGPLKALSSSVNTMQRVLEEAGQLLKLVWRVSLPSRTATSNQQDELLKNEIASLKSRLSQQERMLSGAVKRLRTTNQLKEGMERVIIDQLSLTHGVLKKARGNLETNYYTVFGLKGLSGGPEEGGPGQWSVTIGPSGSSKGVSVLSPARHTESPEERNSDASSHCSY</sequence>
<organism evidence="4 5">
    <name type="scientific">Salmo salar</name>
    <name type="common">Atlantic salmon</name>
    <dbReference type="NCBI Taxonomy" id="8030"/>
    <lineage>
        <taxon>Eukaryota</taxon>
        <taxon>Metazoa</taxon>
        <taxon>Chordata</taxon>
        <taxon>Craniata</taxon>
        <taxon>Vertebrata</taxon>
        <taxon>Euteleostomi</taxon>
        <taxon>Actinopterygii</taxon>
        <taxon>Neopterygii</taxon>
        <taxon>Teleostei</taxon>
        <taxon>Protacanthopterygii</taxon>
        <taxon>Salmoniformes</taxon>
        <taxon>Salmonidae</taxon>
        <taxon>Salmoninae</taxon>
        <taxon>Salmo</taxon>
    </lineage>
</organism>
<feature type="compositionally biased region" description="Low complexity" evidence="2">
    <location>
        <begin position="208"/>
        <end position="223"/>
    </location>
</feature>
<keyword evidence="4" id="KW-1185">Reference proteome</keyword>
<feature type="region of interest" description="Disordered" evidence="2">
    <location>
        <begin position="2051"/>
        <end position="2102"/>
    </location>
</feature>
<feature type="compositionally biased region" description="Low complexity" evidence="2">
    <location>
        <begin position="1330"/>
        <end position="1341"/>
    </location>
</feature>
<dbReference type="InterPro" id="IPR056273">
    <property type="entry name" value="CDK5RAP2_MYOME_CC"/>
</dbReference>
<feature type="compositionally biased region" description="Basic and acidic residues" evidence="2">
    <location>
        <begin position="2087"/>
        <end position="2098"/>
    </location>
</feature>
<evidence type="ECO:0000256" key="2">
    <source>
        <dbReference type="SAM" id="MobiDB-lite"/>
    </source>
</evidence>
<feature type="compositionally biased region" description="Polar residues" evidence="2">
    <location>
        <begin position="1949"/>
        <end position="1964"/>
    </location>
</feature>
<feature type="compositionally biased region" description="Basic and acidic residues" evidence="2">
    <location>
        <begin position="2842"/>
        <end position="2855"/>
    </location>
</feature>
<feature type="compositionally biased region" description="Polar residues" evidence="2">
    <location>
        <begin position="1531"/>
        <end position="1544"/>
    </location>
</feature>
<feature type="compositionally biased region" description="Polar residues" evidence="2">
    <location>
        <begin position="2125"/>
        <end position="2134"/>
    </location>
</feature>
<feature type="region of interest" description="Disordered" evidence="2">
    <location>
        <begin position="208"/>
        <end position="273"/>
    </location>
</feature>
<feature type="region of interest" description="Disordered" evidence="2">
    <location>
        <begin position="122"/>
        <end position="196"/>
    </location>
</feature>
<feature type="compositionally biased region" description="Polar residues" evidence="2">
    <location>
        <begin position="2262"/>
        <end position="2279"/>
    </location>
</feature>
<dbReference type="GO" id="GO:0060090">
    <property type="term" value="F:molecular adaptor activity"/>
    <property type="evidence" value="ECO:0007669"/>
    <property type="project" value="TreeGrafter"/>
</dbReference>
<feature type="domain" description="CDK5 regulatory subunit-associated protein 2/Myomegalin coiled coil" evidence="3">
    <location>
        <begin position="1036"/>
        <end position="1124"/>
    </location>
</feature>
<feature type="compositionally biased region" description="Polar residues" evidence="2">
    <location>
        <begin position="1241"/>
        <end position="1255"/>
    </location>
</feature>
<feature type="coiled-coil region" evidence="1">
    <location>
        <begin position="803"/>
        <end position="830"/>
    </location>
</feature>
<feature type="compositionally biased region" description="Low complexity" evidence="2">
    <location>
        <begin position="2863"/>
        <end position="2876"/>
    </location>
</feature>
<feature type="compositionally biased region" description="Basic and acidic residues" evidence="2">
    <location>
        <begin position="1256"/>
        <end position="1280"/>
    </location>
</feature>
<feature type="compositionally biased region" description="Polar residues" evidence="2">
    <location>
        <begin position="3073"/>
        <end position="3085"/>
    </location>
</feature>
<dbReference type="PANTHER" id="PTHR46501:SF7">
    <property type="entry name" value="MYOMEGALIN ISOFORM X1"/>
    <property type="match status" value="1"/>
</dbReference>
<evidence type="ECO:0000313" key="5">
    <source>
        <dbReference type="RefSeq" id="XP_013997529.2"/>
    </source>
</evidence>
<feature type="coiled-coil region" evidence="1">
    <location>
        <begin position="1618"/>
        <end position="1665"/>
    </location>
</feature>
<feature type="coiled-coil region" evidence="1">
    <location>
        <begin position="1211"/>
        <end position="1238"/>
    </location>
</feature>
<protein>
    <submittedName>
        <fullName evidence="5">CDK5 regulatory subunit-associated protein 2 isoform X1</fullName>
    </submittedName>
</protein>
<feature type="compositionally biased region" description="Basic and acidic residues" evidence="2">
    <location>
        <begin position="1006"/>
        <end position="1016"/>
    </location>
</feature>
<proteinExistence type="predicted"/>
<feature type="region of interest" description="Disordered" evidence="2">
    <location>
        <begin position="1241"/>
        <end position="1303"/>
    </location>
</feature>
<dbReference type="GO" id="GO:0005794">
    <property type="term" value="C:Golgi apparatus"/>
    <property type="evidence" value="ECO:0007669"/>
    <property type="project" value="TreeGrafter"/>
</dbReference>
<feature type="region of interest" description="Disordered" evidence="2">
    <location>
        <begin position="2837"/>
        <end position="2880"/>
    </location>
</feature>
<feature type="region of interest" description="Disordered" evidence="2">
    <location>
        <begin position="2395"/>
        <end position="2416"/>
    </location>
</feature>
<feature type="compositionally biased region" description="Polar residues" evidence="2">
    <location>
        <begin position="2208"/>
        <end position="2219"/>
    </location>
</feature>
<dbReference type="GO" id="GO:0005813">
    <property type="term" value="C:centrosome"/>
    <property type="evidence" value="ECO:0007669"/>
    <property type="project" value="TreeGrafter"/>
</dbReference>
<evidence type="ECO:0000313" key="4">
    <source>
        <dbReference type="Proteomes" id="UP001652741"/>
    </source>
</evidence>
<reference evidence="5" key="1">
    <citation type="submission" date="2025-08" db="UniProtKB">
        <authorList>
            <consortium name="RefSeq"/>
        </authorList>
    </citation>
    <scope>IDENTIFICATION</scope>
</reference>
<feature type="coiled-coil region" evidence="1">
    <location>
        <begin position="358"/>
        <end position="718"/>
    </location>
</feature>
<feature type="region of interest" description="Disordered" evidence="2">
    <location>
        <begin position="2121"/>
        <end position="2151"/>
    </location>
</feature>
<dbReference type="Pfam" id="PF23246">
    <property type="entry name" value="CC_CDK5RAP2"/>
    <property type="match status" value="1"/>
</dbReference>
<feature type="compositionally biased region" description="Gly residues" evidence="2">
    <location>
        <begin position="2536"/>
        <end position="2546"/>
    </location>
</feature>
<feature type="coiled-coil region" evidence="1">
    <location>
        <begin position="2648"/>
        <end position="2703"/>
    </location>
</feature>
<feature type="compositionally biased region" description="Polar residues" evidence="2">
    <location>
        <begin position="169"/>
        <end position="181"/>
    </location>
</feature>
<feature type="compositionally biased region" description="Polar residues" evidence="2">
    <location>
        <begin position="2449"/>
        <end position="2464"/>
    </location>
</feature>
<feature type="coiled-coil region" evidence="1">
    <location>
        <begin position="1698"/>
        <end position="1725"/>
    </location>
</feature>
<feature type="coiled-coil region" evidence="1">
    <location>
        <begin position="893"/>
        <end position="975"/>
    </location>
</feature>
<dbReference type="GO" id="GO:1903358">
    <property type="term" value="P:regulation of Golgi organization"/>
    <property type="evidence" value="ECO:0007669"/>
    <property type="project" value="TreeGrafter"/>
</dbReference>
<feature type="region of interest" description="Disordered" evidence="2">
    <location>
        <begin position="2532"/>
        <end position="2570"/>
    </location>
</feature>
<dbReference type="GO" id="GO:0090063">
    <property type="term" value="P:positive regulation of microtubule nucleation"/>
    <property type="evidence" value="ECO:0007669"/>
    <property type="project" value="TreeGrafter"/>
</dbReference>
<evidence type="ECO:0000256" key="1">
    <source>
        <dbReference type="SAM" id="Coils"/>
    </source>
</evidence>
<feature type="region of interest" description="Disordered" evidence="2">
    <location>
        <begin position="2442"/>
        <end position="2492"/>
    </location>
</feature>
<feature type="region of interest" description="Disordered" evidence="2">
    <location>
        <begin position="3066"/>
        <end position="3111"/>
    </location>
</feature>
<feature type="compositionally biased region" description="Basic and acidic residues" evidence="2">
    <location>
        <begin position="2223"/>
        <end position="2261"/>
    </location>
</feature>